<sequence length="94" mass="10502">IHSKDSTTQTIPVAKMGTKLLIIIAVICIYLKLEQVSSCPLKCKHDNDFCNYDTECCGSNLACKLEASTKVKKCKSKFIWTKRYADPALNDAEN</sequence>
<name>A0A8S3Z0G5_9EUPU</name>
<proteinExistence type="predicted"/>
<dbReference type="AlphaFoldDB" id="A0A8S3Z0G5"/>
<comment type="caution">
    <text evidence="1">The sequence shown here is derived from an EMBL/GenBank/DDBJ whole genome shotgun (WGS) entry which is preliminary data.</text>
</comment>
<protein>
    <submittedName>
        <fullName evidence="1">Uncharacterized protein</fullName>
    </submittedName>
</protein>
<evidence type="ECO:0000313" key="2">
    <source>
        <dbReference type="Proteomes" id="UP000678393"/>
    </source>
</evidence>
<feature type="non-terminal residue" evidence="1">
    <location>
        <position position="94"/>
    </location>
</feature>
<reference evidence="1" key="1">
    <citation type="submission" date="2021-04" db="EMBL/GenBank/DDBJ databases">
        <authorList>
            <consortium name="Molecular Ecology Group"/>
        </authorList>
    </citation>
    <scope>NUCLEOTIDE SEQUENCE</scope>
</reference>
<organism evidence="1 2">
    <name type="scientific">Candidula unifasciata</name>
    <dbReference type="NCBI Taxonomy" id="100452"/>
    <lineage>
        <taxon>Eukaryota</taxon>
        <taxon>Metazoa</taxon>
        <taxon>Spiralia</taxon>
        <taxon>Lophotrochozoa</taxon>
        <taxon>Mollusca</taxon>
        <taxon>Gastropoda</taxon>
        <taxon>Heterobranchia</taxon>
        <taxon>Euthyneura</taxon>
        <taxon>Panpulmonata</taxon>
        <taxon>Eupulmonata</taxon>
        <taxon>Stylommatophora</taxon>
        <taxon>Helicina</taxon>
        <taxon>Helicoidea</taxon>
        <taxon>Geomitridae</taxon>
        <taxon>Candidula</taxon>
    </lineage>
</organism>
<accession>A0A8S3Z0G5</accession>
<dbReference type="EMBL" id="CAJHNH020001022">
    <property type="protein sequence ID" value="CAG5121082.1"/>
    <property type="molecule type" value="Genomic_DNA"/>
</dbReference>
<evidence type="ECO:0000313" key="1">
    <source>
        <dbReference type="EMBL" id="CAG5121082.1"/>
    </source>
</evidence>
<gene>
    <name evidence="1" type="ORF">CUNI_LOCUS6640</name>
</gene>
<dbReference type="Proteomes" id="UP000678393">
    <property type="component" value="Unassembled WGS sequence"/>
</dbReference>
<keyword evidence="2" id="KW-1185">Reference proteome</keyword>